<dbReference type="AlphaFoldDB" id="A0A9W3CN61"/>
<evidence type="ECO:0000313" key="2">
    <source>
        <dbReference type="Proteomes" id="UP000504610"/>
    </source>
</evidence>
<sequence>METEEKHNPNSLERLRPRDTPKSWSELPLDLLISVFKRLSFVNFQRAKSVCPSWHSASRQCVPRNQIHWLILFPEDNNNNNDNNPCTLFNPEEKDKLYRTKDLCLEFAKSFCIETYRSWLLMSNRMHNLYIVNLFTHERIDLPPVEAQHGVTKIERTLDDDVFRITSHNGKEYKGIRRRSPVLWIDEETREYVVLWELRGLCVVYSRKGDTSWNQIPDTSSCCDMVYKDSKLYFLSLFGQFRIFEFSSREFPQETFQCGVAVERFRLGIQLRQRSNSWSIVATKLVVTATGEVLKVEKLWKSRSETWSFRVFKFYSSGFLKKHNRIYSLGDESMLLDQGITVLANDTDGFIKNSVYFSDTHGKDVHGIFLFNLETQKTELLHKYDCSSVQFSRARWFLPSFRQA</sequence>
<keyword evidence="2" id="KW-1185">Reference proteome</keyword>
<proteinExistence type="predicted"/>
<name>A0A9W3CN61_RAPSA</name>
<dbReference type="KEGG" id="rsz:130501956"/>
<evidence type="ECO:0000313" key="3">
    <source>
        <dbReference type="RefSeq" id="XP_056852748.1"/>
    </source>
</evidence>
<protein>
    <submittedName>
        <fullName evidence="3 4">Probable F-box protein At4g22165</fullName>
    </submittedName>
</protein>
<dbReference type="Pfam" id="PF03478">
    <property type="entry name" value="Beta-prop_KIB1-4"/>
    <property type="match status" value="1"/>
</dbReference>
<dbReference type="RefSeq" id="XP_056862153.1">
    <property type="nucleotide sequence ID" value="XM_057006173.1"/>
</dbReference>
<accession>A0A9W3CN61</accession>
<dbReference type="InterPro" id="IPR050942">
    <property type="entry name" value="F-box_BR-signaling"/>
</dbReference>
<evidence type="ECO:0000259" key="1">
    <source>
        <dbReference type="SMART" id="SM00256"/>
    </source>
</evidence>
<dbReference type="GeneID" id="130501956"/>
<dbReference type="SMART" id="SM00256">
    <property type="entry name" value="FBOX"/>
    <property type="match status" value="1"/>
</dbReference>
<feature type="domain" description="F-box" evidence="1">
    <location>
        <begin position="27"/>
        <end position="67"/>
    </location>
</feature>
<dbReference type="KEGG" id="rsz:130509874"/>
<dbReference type="OrthoDB" id="642536at2759"/>
<dbReference type="PANTHER" id="PTHR44259:SF26">
    <property type="entry name" value="F-BOX FAMILY PROTEIN-LIKE PROTEIN"/>
    <property type="match status" value="1"/>
</dbReference>
<dbReference type="Pfam" id="PF00646">
    <property type="entry name" value="F-box"/>
    <property type="match status" value="1"/>
</dbReference>
<dbReference type="InterPro" id="IPR005174">
    <property type="entry name" value="KIB1-4_b-propeller"/>
</dbReference>
<gene>
    <name evidence="3" type="primary">LOC130501956</name>
    <name evidence="4" type="synonym">LOC130509874</name>
</gene>
<dbReference type="Proteomes" id="UP000504610">
    <property type="component" value="Chromosome 3"/>
</dbReference>
<reference evidence="3 4" key="2">
    <citation type="submission" date="2025-04" db="UniProtKB">
        <authorList>
            <consortium name="RefSeq"/>
        </authorList>
    </citation>
    <scope>IDENTIFICATION</scope>
    <source>
        <tissue evidence="3 4">Leaf</tissue>
    </source>
</reference>
<dbReference type="RefSeq" id="XP_056852748.1">
    <property type="nucleotide sequence ID" value="XM_056996768.1"/>
</dbReference>
<evidence type="ECO:0000313" key="4">
    <source>
        <dbReference type="RefSeq" id="XP_056862153.1"/>
    </source>
</evidence>
<dbReference type="SUPFAM" id="SSF81383">
    <property type="entry name" value="F-box domain"/>
    <property type="match status" value="1"/>
</dbReference>
<dbReference type="Gene3D" id="1.20.1280.50">
    <property type="match status" value="1"/>
</dbReference>
<organism evidence="2 3">
    <name type="scientific">Raphanus sativus</name>
    <name type="common">Radish</name>
    <name type="synonym">Raphanus raphanistrum var. sativus</name>
    <dbReference type="NCBI Taxonomy" id="3726"/>
    <lineage>
        <taxon>Eukaryota</taxon>
        <taxon>Viridiplantae</taxon>
        <taxon>Streptophyta</taxon>
        <taxon>Embryophyta</taxon>
        <taxon>Tracheophyta</taxon>
        <taxon>Spermatophyta</taxon>
        <taxon>Magnoliopsida</taxon>
        <taxon>eudicotyledons</taxon>
        <taxon>Gunneridae</taxon>
        <taxon>Pentapetalae</taxon>
        <taxon>rosids</taxon>
        <taxon>malvids</taxon>
        <taxon>Brassicales</taxon>
        <taxon>Brassicaceae</taxon>
        <taxon>Brassiceae</taxon>
        <taxon>Raphanus</taxon>
    </lineage>
</organism>
<reference evidence="2" key="1">
    <citation type="journal article" date="2019" name="Database">
        <title>The radish genome database (RadishGD): an integrated information resource for radish genomics.</title>
        <authorList>
            <person name="Yu H.J."/>
            <person name="Baek S."/>
            <person name="Lee Y.J."/>
            <person name="Cho A."/>
            <person name="Mun J.H."/>
        </authorList>
    </citation>
    <scope>NUCLEOTIDE SEQUENCE [LARGE SCALE GENOMIC DNA]</scope>
    <source>
        <strain evidence="2">cv. WK10039</strain>
    </source>
</reference>
<dbReference type="PANTHER" id="PTHR44259">
    <property type="entry name" value="OS07G0183000 PROTEIN-RELATED"/>
    <property type="match status" value="1"/>
</dbReference>
<dbReference type="InterPro" id="IPR001810">
    <property type="entry name" value="F-box_dom"/>
</dbReference>
<dbReference type="InterPro" id="IPR036047">
    <property type="entry name" value="F-box-like_dom_sf"/>
</dbReference>